<dbReference type="Pfam" id="PF13424">
    <property type="entry name" value="TPR_12"/>
    <property type="match status" value="1"/>
</dbReference>
<protein>
    <submittedName>
        <fullName evidence="4">Uncharacterized protein</fullName>
    </submittedName>
</protein>
<dbReference type="InterPro" id="IPR052346">
    <property type="entry name" value="O-mannosyl-transferase_TMTC"/>
</dbReference>
<dbReference type="PANTHER" id="PTHR44227">
    <property type="match status" value="1"/>
</dbReference>
<accession>A0A127JNL7</accession>
<dbReference type="EMBL" id="CP010951">
    <property type="protein sequence ID" value="AMO21591.1"/>
    <property type="molecule type" value="Genomic_DNA"/>
</dbReference>
<dbReference type="AlphaFoldDB" id="A0A127JNL7"/>
<gene>
    <name evidence="4" type="ORF">UC35_00300</name>
</gene>
<dbReference type="PROSITE" id="PS50005">
    <property type="entry name" value="TPR"/>
    <property type="match status" value="1"/>
</dbReference>
<dbReference type="Proteomes" id="UP000070433">
    <property type="component" value="Chromosome"/>
</dbReference>
<dbReference type="PANTHER" id="PTHR44227:SF3">
    <property type="entry name" value="PROTEIN O-MANNOSYL-TRANSFERASE TMTC4"/>
    <property type="match status" value="1"/>
</dbReference>
<feature type="repeat" description="TPR" evidence="3">
    <location>
        <begin position="173"/>
        <end position="206"/>
    </location>
</feature>
<evidence type="ECO:0000256" key="2">
    <source>
        <dbReference type="ARBA" id="ARBA00022803"/>
    </source>
</evidence>
<dbReference type="SMART" id="SM00028">
    <property type="entry name" value="TPR"/>
    <property type="match status" value="3"/>
</dbReference>
<organism evidence="4 5">
    <name type="scientific">Ramlibacter tataouinensis</name>
    <dbReference type="NCBI Taxonomy" id="94132"/>
    <lineage>
        <taxon>Bacteria</taxon>
        <taxon>Pseudomonadati</taxon>
        <taxon>Pseudomonadota</taxon>
        <taxon>Betaproteobacteria</taxon>
        <taxon>Burkholderiales</taxon>
        <taxon>Comamonadaceae</taxon>
        <taxon>Ramlibacter</taxon>
    </lineage>
</organism>
<evidence type="ECO:0000256" key="1">
    <source>
        <dbReference type="ARBA" id="ARBA00022737"/>
    </source>
</evidence>
<dbReference type="InterPro" id="IPR011990">
    <property type="entry name" value="TPR-like_helical_dom_sf"/>
</dbReference>
<sequence>MPEPSPWMDEAFGWQPALVAVQPADLFRLDPELERKLAEPALLQASTGQRLKRLLGVVFGPEGRGFAYAGGHSTTAAETWRNKSGDCLSLTVLTYAVARAMGVSAQMQEVQAPAIFDRRGQLDAVNQHVNVLFPRAFRDVPGDPAGRDIVVDFEPDFATGQRGTPLTEAGIVARYYNNIAVEHLARGRHDLAYAHFKAAIQAQPDYVASYGNLAVLYRRTGQEQEAERLLRRAVAMGGSTDASLHELHQLLVDQGRMAEARQYARRLEARRAADPYYWIGLGILHLQDDEPRRAIAALERARSLAAGFQEVHRYLAVAYARAGEPWRANQELLALASLGAGQGELSALHKKFKRLQP</sequence>
<reference evidence="4 5" key="1">
    <citation type="journal article" date="2014" name="Int. J. Syst. Evol. Microbiol.">
        <title>Ramlibacter solisilvae sp. nov., isolated from forest soil, and emended description of the genus Ramlibacter.</title>
        <authorList>
            <person name="Lee H.J."/>
            <person name="Lee S.H."/>
            <person name="Lee S.S."/>
            <person name="Lee J.S."/>
            <person name="Kim Y."/>
            <person name="Kim S.C."/>
            <person name="Jeon C.O."/>
        </authorList>
    </citation>
    <scope>NUCLEOTIDE SEQUENCE [LARGE SCALE GENOMIC DNA]</scope>
    <source>
        <strain evidence="4 5">5-10</strain>
    </source>
</reference>
<evidence type="ECO:0000313" key="5">
    <source>
        <dbReference type="Proteomes" id="UP000070433"/>
    </source>
</evidence>
<name>A0A127JNL7_9BURK</name>
<dbReference type="SUPFAM" id="SSF48452">
    <property type="entry name" value="TPR-like"/>
    <property type="match status" value="1"/>
</dbReference>
<keyword evidence="1" id="KW-0677">Repeat</keyword>
<dbReference type="Gene3D" id="1.25.40.10">
    <property type="entry name" value="Tetratricopeptide repeat domain"/>
    <property type="match status" value="1"/>
</dbReference>
<evidence type="ECO:0000256" key="3">
    <source>
        <dbReference type="PROSITE-ProRule" id="PRU00339"/>
    </source>
</evidence>
<dbReference type="InterPro" id="IPR019734">
    <property type="entry name" value="TPR_rpt"/>
</dbReference>
<keyword evidence="5" id="KW-1185">Reference proteome</keyword>
<evidence type="ECO:0000313" key="4">
    <source>
        <dbReference type="EMBL" id="AMO21591.1"/>
    </source>
</evidence>
<dbReference type="Pfam" id="PF13432">
    <property type="entry name" value="TPR_16"/>
    <property type="match status" value="1"/>
</dbReference>
<proteinExistence type="predicted"/>
<keyword evidence="2 3" id="KW-0802">TPR repeat</keyword>